<dbReference type="InterPro" id="IPR002218">
    <property type="entry name" value="MnmG-rel"/>
</dbReference>
<evidence type="ECO:0000256" key="1">
    <source>
        <dbReference type="ARBA" id="ARBA00001974"/>
    </source>
</evidence>
<sequence length="199" mass="21545">MIHPKKYDVIVVGGGHAGIEASLAAARLNCQTLLLTMNLDTIGLMSCNPAIGGLGKGQLVKEIDALGGEMAKAIDKTAIQFRRLNTKKGPAVQSSRAQADRESYRLYMKYTLENQPGLDIKQALVNKLLLKDISSSSKSNLAQRRIWGVETSIGERFLGECVIITPGTFLEGIIHIGLKHFSAGRMGGFSSIQLAHNLR</sequence>
<dbReference type="PANTHER" id="PTHR11806:SF0">
    <property type="entry name" value="PROTEIN MTO1 HOMOLOG, MITOCHONDRIAL"/>
    <property type="match status" value="1"/>
</dbReference>
<reference evidence="5" key="1">
    <citation type="journal article" date="2014" name="Front. Microbiol.">
        <title>High frequency of phylogenetically diverse reductive dehalogenase-homologous genes in deep subseafloor sedimentary metagenomes.</title>
        <authorList>
            <person name="Kawai M."/>
            <person name="Futagami T."/>
            <person name="Toyoda A."/>
            <person name="Takaki Y."/>
            <person name="Nishi S."/>
            <person name="Hori S."/>
            <person name="Arai W."/>
            <person name="Tsubouchi T."/>
            <person name="Morono Y."/>
            <person name="Uchiyama I."/>
            <person name="Ito T."/>
            <person name="Fujiyama A."/>
            <person name="Inagaki F."/>
            <person name="Takami H."/>
        </authorList>
    </citation>
    <scope>NUCLEOTIDE SEQUENCE</scope>
    <source>
        <strain evidence="5">Expedition CK06-06</strain>
    </source>
</reference>
<dbReference type="InterPro" id="IPR036188">
    <property type="entry name" value="FAD/NAD-bd_sf"/>
</dbReference>
<accession>X1IM63</accession>
<gene>
    <name evidence="5" type="ORF">S03H2_51069</name>
</gene>
<comment type="cofactor">
    <cofactor evidence="1">
        <name>FAD</name>
        <dbReference type="ChEBI" id="CHEBI:57692"/>
    </cofactor>
</comment>
<dbReference type="InterPro" id="IPR040131">
    <property type="entry name" value="MnmG_N"/>
</dbReference>
<dbReference type="PANTHER" id="PTHR11806">
    <property type="entry name" value="GLUCOSE INHIBITED DIVISION PROTEIN A"/>
    <property type="match status" value="1"/>
</dbReference>
<dbReference type="GO" id="GO:0050660">
    <property type="term" value="F:flavin adenine dinucleotide binding"/>
    <property type="evidence" value="ECO:0007669"/>
    <property type="project" value="InterPro"/>
</dbReference>
<name>X1IM63_9ZZZZ</name>
<feature type="non-terminal residue" evidence="5">
    <location>
        <position position="199"/>
    </location>
</feature>
<organism evidence="5">
    <name type="scientific">marine sediment metagenome</name>
    <dbReference type="NCBI Taxonomy" id="412755"/>
    <lineage>
        <taxon>unclassified sequences</taxon>
        <taxon>metagenomes</taxon>
        <taxon>ecological metagenomes</taxon>
    </lineage>
</organism>
<dbReference type="GO" id="GO:0002098">
    <property type="term" value="P:tRNA wobble uridine modification"/>
    <property type="evidence" value="ECO:0007669"/>
    <property type="project" value="TreeGrafter"/>
</dbReference>
<comment type="caution">
    <text evidence="5">The sequence shown here is derived from an EMBL/GenBank/DDBJ whole genome shotgun (WGS) entry which is preliminary data.</text>
</comment>
<dbReference type="Pfam" id="PF01134">
    <property type="entry name" value="GIDA"/>
    <property type="match status" value="1"/>
</dbReference>
<dbReference type="GO" id="GO:0005829">
    <property type="term" value="C:cytosol"/>
    <property type="evidence" value="ECO:0007669"/>
    <property type="project" value="TreeGrafter"/>
</dbReference>
<evidence type="ECO:0000259" key="4">
    <source>
        <dbReference type="Pfam" id="PF01134"/>
    </source>
</evidence>
<dbReference type="EMBL" id="BARU01032376">
    <property type="protein sequence ID" value="GAH70345.1"/>
    <property type="molecule type" value="Genomic_DNA"/>
</dbReference>
<dbReference type="SUPFAM" id="SSF51905">
    <property type="entry name" value="FAD/NAD(P)-binding domain"/>
    <property type="match status" value="1"/>
</dbReference>
<protein>
    <recommendedName>
        <fullName evidence="4">MnmG N-terminal domain-containing protein</fullName>
    </recommendedName>
</protein>
<keyword evidence="2" id="KW-0285">Flavoprotein</keyword>
<proteinExistence type="predicted"/>
<evidence type="ECO:0000256" key="3">
    <source>
        <dbReference type="ARBA" id="ARBA00022827"/>
    </source>
</evidence>
<evidence type="ECO:0000313" key="5">
    <source>
        <dbReference type="EMBL" id="GAH70345.1"/>
    </source>
</evidence>
<dbReference type="AlphaFoldDB" id="X1IM63"/>
<dbReference type="GO" id="GO:0030488">
    <property type="term" value="P:tRNA methylation"/>
    <property type="evidence" value="ECO:0007669"/>
    <property type="project" value="TreeGrafter"/>
</dbReference>
<evidence type="ECO:0000256" key="2">
    <source>
        <dbReference type="ARBA" id="ARBA00022630"/>
    </source>
</evidence>
<feature type="domain" description="MnmG N-terminal" evidence="4">
    <location>
        <begin position="8"/>
        <end position="199"/>
    </location>
</feature>
<keyword evidence="3" id="KW-0274">FAD</keyword>
<dbReference type="Gene3D" id="3.50.50.60">
    <property type="entry name" value="FAD/NAD(P)-binding domain"/>
    <property type="match status" value="1"/>
</dbReference>